<accession>A0A1Y1HYS5</accession>
<proteinExistence type="predicted"/>
<dbReference type="AlphaFoldDB" id="A0A1Y1HYS5"/>
<evidence type="ECO:0000256" key="1">
    <source>
        <dbReference type="SAM" id="MobiDB-lite"/>
    </source>
</evidence>
<sequence>MENGTSNSWLAHVALFIPAVPQPHPCKFQPLKNAAFGSWLKSSGCASITLTRGLHPQGSQLSIHLKGQLLVAFEVKGAEKEVARFCLYMATARYARVRFQWFEKAFVKQLFVSSASGLKSVFSAYFVCQKDCALLSDCRKRSRLLEDFEGDLLQRPFAARADGNSHEAGISSQSAVNSNSGSPQKLAQV</sequence>
<protein>
    <submittedName>
        <fullName evidence="2">Uncharacterized protein</fullName>
    </submittedName>
</protein>
<dbReference type="EMBL" id="DF237111">
    <property type="protein sequence ID" value="GAQ83785.1"/>
    <property type="molecule type" value="Genomic_DNA"/>
</dbReference>
<keyword evidence="3" id="KW-1185">Reference proteome</keyword>
<dbReference type="Proteomes" id="UP000054558">
    <property type="component" value="Unassembled WGS sequence"/>
</dbReference>
<feature type="region of interest" description="Disordered" evidence="1">
    <location>
        <begin position="164"/>
        <end position="189"/>
    </location>
</feature>
<evidence type="ECO:0000313" key="2">
    <source>
        <dbReference type="EMBL" id="GAQ83785.1"/>
    </source>
</evidence>
<evidence type="ECO:0000313" key="3">
    <source>
        <dbReference type="Proteomes" id="UP000054558"/>
    </source>
</evidence>
<gene>
    <name evidence="2" type="ORF">KFL_001620030</name>
</gene>
<reference evidence="2 3" key="1">
    <citation type="journal article" date="2014" name="Nat. Commun.">
        <title>Klebsormidium flaccidum genome reveals primary factors for plant terrestrial adaptation.</title>
        <authorList>
            <person name="Hori K."/>
            <person name="Maruyama F."/>
            <person name="Fujisawa T."/>
            <person name="Togashi T."/>
            <person name="Yamamoto N."/>
            <person name="Seo M."/>
            <person name="Sato S."/>
            <person name="Yamada T."/>
            <person name="Mori H."/>
            <person name="Tajima N."/>
            <person name="Moriyama T."/>
            <person name="Ikeuchi M."/>
            <person name="Watanabe M."/>
            <person name="Wada H."/>
            <person name="Kobayashi K."/>
            <person name="Saito M."/>
            <person name="Masuda T."/>
            <person name="Sasaki-Sekimoto Y."/>
            <person name="Mashiguchi K."/>
            <person name="Awai K."/>
            <person name="Shimojima M."/>
            <person name="Masuda S."/>
            <person name="Iwai M."/>
            <person name="Nobusawa T."/>
            <person name="Narise T."/>
            <person name="Kondo S."/>
            <person name="Saito H."/>
            <person name="Sato R."/>
            <person name="Murakawa M."/>
            <person name="Ihara Y."/>
            <person name="Oshima-Yamada Y."/>
            <person name="Ohtaka K."/>
            <person name="Satoh M."/>
            <person name="Sonobe K."/>
            <person name="Ishii M."/>
            <person name="Ohtani R."/>
            <person name="Kanamori-Sato M."/>
            <person name="Honoki R."/>
            <person name="Miyazaki D."/>
            <person name="Mochizuki H."/>
            <person name="Umetsu J."/>
            <person name="Higashi K."/>
            <person name="Shibata D."/>
            <person name="Kamiya Y."/>
            <person name="Sato N."/>
            <person name="Nakamura Y."/>
            <person name="Tabata S."/>
            <person name="Ida S."/>
            <person name="Kurokawa K."/>
            <person name="Ohta H."/>
        </authorList>
    </citation>
    <scope>NUCLEOTIDE SEQUENCE [LARGE SCALE GENOMIC DNA]</scope>
    <source>
        <strain evidence="2 3">NIES-2285</strain>
    </source>
</reference>
<organism evidence="2 3">
    <name type="scientific">Klebsormidium nitens</name>
    <name type="common">Green alga</name>
    <name type="synonym">Ulothrix nitens</name>
    <dbReference type="NCBI Taxonomy" id="105231"/>
    <lineage>
        <taxon>Eukaryota</taxon>
        <taxon>Viridiplantae</taxon>
        <taxon>Streptophyta</taxon>
        <taxon>Klebsormidiophyceae</taxon>
        <taxon>Klebsormidiales</taxon>
        <taxon>Klebsormidiaceae</taxon>
        <taxon>Klebsormidium</taxon>
    </lineage>
</organism>
<feature type="compositionally biased region" description="Low complexity" evidence="1">
    <location>
        <begin position="171"/>
        <end position="182"/>
    </location>
</feature>
<name>A0A1Y1HYS5_KLENI</name>